<reference evidence="2 3" key="1">
    <citation type="submission" date="2019-02" db="EMBL/GenBank/DDBJ databases">
        <authorList>
            <person name="Zurabov F.M."/>
            <person name="Zhilenkov E.L."/>
            <person name="Shagin D.A."/>
            <person name="Shelenkov A.A."/>
            <person name="Mikhaylova Y.V."/>
        </authorList>
    </citation>
    <scope>NUCLEOTIDE SEQUENCE [LARGE SCALE GENOMIC DNA]</scope>
</reference>
<keyword evidence="1" id="KW-0175">Coiled coil</keyword>
<evidence type="ECO:0000256" key="1">
    <source>
        <dbReference type="SAM" id="Coils"/>
    </source>
</evidence>
<evidence type="ECO:0000313" key="3">
    <source>
        <dbReference type="Proteomes" id="UP000298565"/>
    </source>
</evidence>
<accession>A0A4D6T3W7</accession>
<evidence type="ECO:0000313" key="2">
    <source>
        <dbReference type="EMBL" id="QCG76534.1"/>
    </source>
</evidence>
<keyword evidence="3" id="KW-1185">Reference proteome</keyword>
<organism evidence="2 3">
    <name type="scientific">Klebsiella phage vB_KpnS_FZ41</name>
    <dbReference type="NCBI Taxonomy" id="2530030"/>
    <lineage>
        <taxon>Viruses</taxon>
        <taxon>Duplodnaviria</taxon>
        <taxon>Heunggongvirae</taxon>
        <taxon>Uroviricota</taxon>
        <taxon>Caudoviricetes</taxon>
        <taxon>Demerecviridae</taxon>
        <taxon>Sugarlandvirus</taxon>
        <taxon>Sugarlandvirus FZ41</taxon>
    </lineage>
</organism>
<name>A0A4D6T3W7_9CAUD</name>
<protein>
    <submittedName>
        <fullName evidence="2">ATP-dependent chaperone</fullName>
    </submittedName>
</protein>
<dbReference type="EMBL" id="MK521907">
    <property type="protein sequence ID" value="QCG76534.1"/>
    <property type="molecule type" value="Genomic_DNA"/>
</dbReference>
<gene>
    <name evidence="2" type="ORF">FZ41_29</name>
</gene>
<proteinExistence type="predicted"/>
<sequence length="125" mass="13906">MFTRPTNGNSAVVRLMIVQDNLSNNIESLDHRIEEYRTELLALMREREAKIEEQLEVCEAIDRLVDGTAVFMAEAPAEPTFTPVAPADMQYAILPFHLEGEDGEGPSLEDVVRFLLASGFPNGGR</sequence>
<dbReference type="Proteomes" id="UP000298565">
    <property type="component" value="Segment"/>
</dbReference>
<feature type="coiled-coil region" evidence="1">
    <location>
        <begin position="19"/>
        <end position="53"/>
    </location>
</feature>